<comment type="caution">
    <text evidence="1">The sequence shown here is derived from an EMBL/GenBank/DDBJ whole genome shotgun (WGS) entry which is preliminary data.</text>
</comment>
<proteinExistence type="predicted"/>
<gene>
    <name evidence="1" type="ORF">HAX54_043429</name>
</gene>
<keyword evidence="2" id="KW-1185">Reference proteome</keyword>
<dbReference type="EMBL" id="JACEIK010006491">
    <property type="protein sequence ID" value="MCE2055788.1"/>
    <property type="molecule type" value="Genomic_DNA"/>
</dbReference>
<feature type="non-terminal residue" evidence="1">
    <location>
        <position position="1"/>
    </location>
</feature>
<accession>A0ABS8W5K2</accession>
<protein>
    <submittedName>
        <fullName evidence="1">Uncharacterized protein</fullName>
    </submittedName>
</protein>
<name>A0ABS8W5K2_DATST</name>
<reference evidence="1 2" key="1">
    <citation type="journal article" date="2021" name="BMC Genomics">
        <title>Datura genome reveals duplications of psychoactive alkaloid biosynthetic genes and high mutation rate following tissue culture.</title>
        <authorList>
            <person name="Rajewski A."/>
            <person name="Carter-House D."/>
            <person name="Stajich J."/>
            <person name="Litt A."/>
        </authorList>
    </citation>
    <scope>NUCLEOTIDE SEQUENCE [LARGE SCALE GENOMIC DNA]</scope>
    <source>
        <strain evidence="1">AR-01</strain>
    </source>
</reference>
<organism evidence="1 2">
    <name type="scientific">Datura stramonium</name>
    <name type="common">Jimsonweed</name>
    <name type="synonym">Common thornapple</name>
    <dbReference type="NCBI Taxonomy" id="4076"/>
    <lineage>
        <taxon>Eukaryota</taxon>
        <taxon>Viridiplantae</taxon>
        <taxon>Streptophyta</taxon>
        <taxon>Embryophyta</taxon>
        <taxon>Tracheophyta</taxon>
        <taxon>Spermatophyta</taxon>
        <taxon>Magnoliopsida</taxon>
        <taxon>eudicotyledons</taxon>
        <taxon>Gunneridae</taxon>
        <taxon>Pentapetalae</taxon>
        <taxon>asterids</taxon>
        <taxon>lamiids</taxon>
        <taxon>Solanales</taxon>
        <taxon>Solanaceae</taxon>
        <taxon>Solanoideae</taxon>
        <taxon>Datureae</taxon>
        <taxon>Datura</taxon>
    </lineage>
</organism>
<evidence type="ECO:0000313" key="1">
    <source>
        <dbReference type="EMBL" id="MCE2055788.1"/>
    </source>
</evidence>
<sequence length="58" mass="6616">YEMLVIVKYNNSGKGRSIFIGGTNIPVCVLLSEFRYSKVCSLQQTRYSEKWNVIGDPL</sequence>
<dbReference type="Proteomes" id="UP000823775">
    <property type="component" value="Unassembled WGS sequence"/>
</dbReference>
<evidence type="ECO:0000313" key="2">
    <source>
        <dbReference type="Proteomes" id="UP000823775"/>
    </source>
</evidence>